<dbReference type="OrthoDB" id="22674at10239"/>
<dbReference type="EMBL" id="KP696448">
    <property type="protein sequence ID" value="AKC02651.1"/>
    <property type="molecule type" value="Genomic_DNA"/>
</dbReference>
<reference evidence="2" key="2">
    <citation type="submission" date="2015-01" db="EMBL/GenBank/DDBJ databases">
        <title>Complete Genome of Bacillus megaterium Siphophage Stills.</title>
        <authorList>
            <person name="Lee S.S."/>
            <person name="Kongari R.R."/>
            <person name="Hernandez A.C."/>
            <person name="Everett G.F.K."/>
        </authorList>
    </citation>
    <scope>NUCLEOTIDE SEQUENCE [LARGE SCALE GENOMIC DNA]</scope>
</reference>
<dbReference type="GeneID" id="26660998"/>
<dbReference type="RefSeq" id="YP_009196908.1">
    <property type="nucleotide sequence ID" value="NC_028777.1"/>
</dbReference>
<name>A0A0E3T5J3_9CAUD</name>
<evidence type="ECO:0000313" key="1">
    <source>
        <dbReference type="EMBL" id="AKC02651.1"/>
    </source>
</evidence>
<sequence length="65" mass="7674">MDYEMTVTYKNEEVDVFNVPFGAHDLFQFISMELDAIIFDDEDGKEQVIYQSAIQKITFRDKDDD</sequence>
<organism evidence="1 2">
    <name type="scientific">Bacillus phage Stills</name>
    <dbReference type="NCBI Taxonomy" id="1610833"/>
    <lineage>
        <taxon>Viruses</taxon>
        <taxon>Duplodnaviria</taxon>
        <taxon>Heunggongvirae</taxon>
        <taxon>Uroviricota</taxon>
        <taxon>Caudoviricetes</taxon>
        <taxon>Slashvirus</taxon>
        <taxon>Slashvirus stills</taxon>
    </lineage>
</organism>
<reference evidence="1 2" key="1">
    <citation type="journal article" date="2015" name="Genome Announc.">
        <title>Complete Genome Sequence of Bacillus megaterium Siphophage Stills.</title>
        <authorList>
            <person name="Lee S.S."/>
            <person name="Kongari R.R."/>
            <person name="Hernandez A.C."/>
            <person name="Kuty Everett G.F."/>
        </authorList>
    </citation>
    <scope>NUCLEOTIDE SEQUENCE [LARGE SCALE GENOMIC DNA]</scope>
</reference>
<keyword evidence="2" id="KW-1185">Reference proteome</keyword>
<gene>
    <name evidence="1" type="ORF">CPT_Stills23</name>
</gene>
<dbReference type="KEGG" id="vg:26660998"/>
<protein>
    <submittedName>
        <fullName evidence="1">Uncharacterized protein</fullName>
    </submittedName>
</protein>
<accession>A0A0E3T5J3</accession>
<proteinExistence type="predicted"/>
<evidence type="ECO:0000313" key="2">
    <source>
        <dbReference type="Proteomes" id="UP000033016"/>
    </source>
</evidence>
<dbReference type="Proteomes" id="UP000033016">
    <property type="component" value="Segment"/>
</dbReference>